<evidence type="ECO:0000256" key="10">
    <source>
        <dbReference type="SAM" id="MobiDB-lite"/>
    </source>
</evidence>
<evidence type="ECO:0000256" key="6">
    <source>
        <dbReference type="ARBA" id="ARBA00023163"/>
    </source>
</evidence>
<dbReference type="Proteomes" id="UP001140206">
    <property type="component" value="Chromosome 4"/>
</dbReference>
<accession>A0AAV8DF35</accession>
<dbReference type="SMART" id="SM00340">
    <property type="entry name" value="HALZ"/>
    <property type="match status" value="1"/>
</dbReference>
<evidence type="ECO:0000256" key="3">
    <source>
        <dbReference type="ARBA" id="ARBA00023015"/>
    </source>
</evidence>
<comment type="caution">
    <text evidence="12">The sequence shown here is derived from an EMBL/GenBank/DDBJ whole genome shotgun (WGS) entry which is preliminary data.</text>
</comment>
<keyword evidence="4 8" id="KW-0238">DNA-binding</keyword>
<evidence type="ECO:0000259" key="11">
    <source>
        <dbReference type="PROSITE" id="PS50071"/>
    </source>
</evidence>
<dbReference type="FunFam" id="1.10.10.60:FF:000192">
    <property type="entry name" value="Homeobox-leucine zipper protein HAT22"/>
    <property type="match status" value="1"/>
</dbReference>
<dbReference type="PROSITE" id="PS50071">
    <property type="entry name" value="HOMEOBOX_2"/>
    <property type="match status" value="1"/>
</dbReference>
<dbReference type="InterPro" id="IPR009057">
    <property type="entry name" value="Homeodomain-like_sf"/>
</dbReference>
<dbReference type="CDD" id="cd00086">
    <property type="entry name" value="homeodomain"/>
    <property type="match status" value="1"/>
</dbReference>
<dbReference type="Pfam" id="PF02183">
    <property type="entry name" value="HALZ"/>
    <property type="match status" value="1"/>
</dbReference>
<dbReference type="PROSITE" id="PS00027">
    <property type="entry name" value="HOMEOBOX_1"/>
    <property type="match status" value="1"/>
</dbReference>
<evidence type="ECO:0000256" key="5">
    <source>
        <dbReference type="ARBA" id="ARBA00023155"/>
    </source>
</evidence>
<organism evidence="12 13">
    <name type="scientific">Rhynchospora pubera</name>
    <dbReference type="NCBI Taxonomy" id="906938"/>
    <lineage>
        <taxon>Eukaryota</taxon>
        <taxon>Viridiplantae</taxon>
        <taxon>Streptophyta</taxon>
        <taxon>Embryophyta</taxon>
        <taxon>Tracheophyta</taxon>
        <taxon>Spermatophyta</taxon>
        <taxon>Magnoliopsida</taxon>
        <taxon>Liliopsida</taxon>
        <taxon>Poales</taxon>
        <taxon>Cyperaceae</taxon>
        <taxon>Cyperoideae</taxon>
        <taxon>Rhynchosporeae</taxon>
        <taxon>Rhynchospora</taxon>
    </lineage>
</organism>
<dbReference type="InterPro" id="IPR050762">
    <property type="entry name" value="HD-ZIP_Homeobox_LZ_Class_II"/>
</dbReference>
<feature type="domain" description="Homeobox" evidence="11">
    <location>
        <begin position="126"/>
        <end position="186"/>
    </location>
</feature>
<keyword evidence="3" id="KW-0805">Transcription regulation</keyword>
<dbReference type="InterPro" id="IPR003106">
    <property type="entry name" value="Leu_zip_homeo"/>
</dbReference>
<keyword evidence="13" id="KW-1185">Reference proteome</keyword>
<evidence type="ECO:0000256" key="2">
    <source>
        <dbReference type="ARBA" id="ARBA00006074"/>
    </source>
</evidence>
<dbReference type="PANTHER" id="PTHR45714">
    <property type="entry name" value="HOMEOBOX-LEUCINE ZIPPER PROTEIN HAT14"/>
    <property type="match status" value="1"/>
</dbReference>
<reference evidence="12" key="1">
    <citation type="submission" date="2022-08" db="EMBL/GenBank/DDBJ databases">
        <authorList>
            <person name="Marques A."/>
        </authorList>
    </citation>
    <scope>NUCLEOTIDE SEQUENCE</scope>
    <source>
        <strain evidence="12">RhyPub2mFocal</strain>
        <tissue evidence="12">Leaves</tissue>
    </source>
</reference>
<evidence type="ECO:0000256" key="9">
    <source>
        <dbReference type="RuleBase" id="RU000682"/>
    </source>
</evidence>
<dbReference type="AlphaFoldDB" id="A0AAV8DF35"/>
<feature type="compositionally biased region" description="Polar residues" evidence="10">
    <location>
        <begin position="107"/>
        <end position="116"/>
    </location>
</feature>
<protein>
    <submittedName>
        <fullName evidence="12">Homeobox leucine zipper protein</fullName>
    </submittedName>
</protein>
<dbReference type="Gene3D" id="1.10.10.60">
    <property type="entry name" value="Homeodomain-like"/>
    <property type="match status" value="1"/>
</dbReference>
<dbReference type="SUPFAM" id="SSF46689">
    <property type="entry name" value="Homeodomain-like"/>
    <property type="match status" value="1"/>
</dbReference>
<dbReference type="EMBL" id="JAMFTS010000004">
    <property type="protein sequence ID" value="KAJ4765222.1"/>
    <property type="molecule type" value="Genomic_DNA"/>
</dbReference>
<dbReference type="GO" id="GO:0043565">
    <property type="term" value="F:sequence-specific DNA binding"/>
    <property type="evidence" value="ECO:0007669"/>
    <property type="project" value="InterPro"/>
</dbReference>
<dbReference type="GO" id="GO:0005634">
    <property type="term" value="C:nucleus"/>
    <property type="evidence" value="ECO:0007669"/>
    <property type="project" value="UniProtKB-SubCell"/>
</dbReference>
<dbReference type="SMART" id="SM00389">
    <property type="entry name" value="HOX"/>
    <property type="match status" value="1"/>
</dbReference>
<gene>
    <name evidence="12" type="ORF">LUZ62_075597</name>
</gene>
<name>A0AAV8DF35_9POAL</name>
<dbReference type="PANTHER" id="PTHR45714:SF39">
    <property type="entry name" value="HOMEOBOX-LEUCINE ZIPPER PROTEIN HAT14"/>
    <property type="match status" value="1"/>
</dbReference>
<evidence type="ECO:0000256" key="8">
    <source>
        <dbReference type="PROSITE-ProRule" id="PRU00108"/>
    </source>
</evidence>
<feature type="compositionally biased region" description="Low complexity" evidence="10">
    <location>
        <begin position="94"/>
        <end position="105"/>
    </location>
</feature>
<evidence type="ECO:0000256" key="4">
    <source>
        <dbReference type="ARBA" id="ARBA00023125"/>
    </source>
</evidence>
<keyword evidence="5 8" id="KW-0371">Homeobox</keyword>
<evidence type="ECO:0000256" key="1">
    <source>
        <dbReference type="ARBA" id="ARBA00004123"/>
    </source>
</evidence>
<keyword evidence="7 8" id="KW-0539">Nucleus</keyword>
<comment type="subcellular location">
    <subcellularLocation>
        <location evidence="1 8 9">Nucleus</location>
    </subcellularLocation>
</comment>
<sequence length="281" mass="31893">MKNGLSLNLGLGGGFIAMKSEEINHQEEISSKQSETVMENPDSEDIHDEEHFLELSLRSLICEQEFSNAEESMRRRKIKRTLSVELGQIPETISSSSNIKSSEAQSKNHMANNSSFGAEMTTEKEDGAARKKLRLSQDQAAFLEESFKAHSTLNPKQKLALAKQLNLRPRQVEVWFQNRRARTKLKKTEMDYEYLKRCCQMLTLENKRLQREVAELRLLRKNGATHPFYMHLNPSLCPSCRQDNFSSSASVATVTFNNNQPKSLAALLSKPGFGQIVTARQ</sequence>
<dbReference type="Pfam" id="PF00046">
    <property type="entry name" value="Homeodomain"/>
    <property type="match status" value="1"/>
</dbReference>
<dbReference type="GO" id="GO:0000981">
    <property type="term" value="F:DNA-binding transcription factor activity, RNA polymerase II-specific"/>
    <property type="evidence" value="ECO:0007669"/>
    <property type="project" value="InterPro"/>
</dbReference>
<feature type="DNA-binding region" description="Homeobox" evidence="8">
    <location>
        <begin position="128"/>
        <end position="187"/>
    </location>
</feature>
<proteinExistence type="inferred from homology"/>
<evidence type="ECO:0000256" key="7">
    <source>
        <dbReference type="ARBA" id="ARBA00023242"/>
    </source>
</evidence>
<comment type="similarity">
    <text evidence="2">Belongs to the HD-ZIP homeobox family. Class II subfamily.</text>
</comment>
<feature type="region of interest" description="Disordered" evidence="10">
    <location>
        <begin position="94"/>
        <end position="130"/>
    </location>
</feature>
<keyword evidence="6" id="KW-0804">Transcription</keyword>
<dbReference type="InterPro" id="IPR001356">
    <property type="entry name" value="HD"/>
</dbReference>
<evidence type="ECO:0000313" key="13">
    <source>
        <dbReference type="Proteomes" id="UP001140206"/>
    </source>
</evidence>
<evidence type="ECO:0000313" key="12">
    <source>
        <dbReference type="EMBL" id="KAJ4765222.1"/>
    </source>
</evidence>
<dbReference type="InterPro" id="IPR017970">
    <property type="entry name" value="Homeobox_CS"/>
</dbReference>